<protein>
    <submittedName>
        <fullName evidence="2">DUF975 family protein</fullName>
    </submittedName>
</protein>
<dbReference type="Proteomes" id="UP001238096">
    <property type="component" value="Chromosome"/>
</dbReference>
<dbReference type="RefSeq" id="WP_018366792.1">
    <property type="nucleotide sequence ID" value="NZ_CP110509.1"/>
</dbReference>
<dbReference type="Pfam" id="PF06161">
    <property type="entry name" value="DUF975"/>
    <property type="match status" value="1"/>
</dbReference>
<sequence length="270" mass="30592">MKTRAELKQIAKNRLKENWGWAIGNCVLPSLIIGTVFIALFYLLLLPIALNGDTAEPTGAVAVSMVLMTVLYFLMIFISLLAEVSIVCIFLDFIRGKKEDLSVAFFYPFTKKRFGKFLGTNLLILVYTSLWSFLFIIPGIIKSLSYSQANYVLKDKLDRGQEVSLNTAITESRQLMKGHKWEYFLLQLSFIGWAILSLVTFGLGFFWLQPYIQTTNAAYYEALLEENGLTYPGPDHEEKPSVEAIQEEKEEIVSDLPLMGQPDVQDATMK</sequence>
<keyword evidence="1" id="KW-0812">Transmembrane</keyword>
<feature type="transmembrane region" description="Helical" evidence="1">
    <location>
        <begin position="114"/>
        <end position="141"/>
    </location>
</feature>
<feature type="transmembrane region" description="Helical" evidence="1">
    <location>
        <begin position="70"/>
        <end position="94"/>
    </location>
</feature>
<dbReference type="PANTHER" id="PTHR40076">
    <property type="entry name" value="MEMBRANE PROTEIN-RELATED"/>
    <property type="match status" value="1"/>
</dbReference>
<feature type="transmembrane region" description="Helical" evidence="1">
    <location>
        <begin position="21"/>
        <end position="50"/>
    </location>
</feature>
<proteinExistence type="predicted"/>
<reference evidence="3" key="1">
    <citation type="submission" date="2022-10" db="EMBL/GenBank/DDBJ databases">
        <title>Streptococcus didelphis as causative of fatal infections in opossums (Didelphis albiventris).</title>
        <authorList>
            <person name="Breyer G.M."/>
            <person name="Da Silva M.E.R.J."/>
            <person name="Siqueira F.M."/>
        </authorList>
    </citation>
    <scope>NUCLEOTIDE SEQUENCE [LARGE SCALE GENOMIC DNA]</scope>
    <source>
        <strain evidence="3">LBVP101/21</strain>
    </source>
</reference>
<accession>A0ABY9LIG9</accession>
<gene>
    <name evidence="2" type="ORF">N1496_07755</name>
</gene>
<organism evidence="2 3">
    <name type="scientific">Streptococcus didelphis</name>
    <dbReference type="NCBI Taxonomy" id="102886"/>
    <lineage>
        <taxon>Bacteria</taxon>
        <taxon>Bacillati</taxon>
        <taxon>Bacillota</taxon>
        <taxon>Bacilli</taxon>
        <taxon>Lactobacillales</taxon>
        <taxon>Streptococcaceae</taxon>
        <taxon>Streptococcus</taxon>
    </lineage>
</organism>
<evidence type="ECO:0000256" key="1">
    <source>
        <dbReference type="SAM" id="Phobius"/>
    </source>
</evidence>
<evidence type="ECO:0000313" key="3">
    <source>
        <dbReference type="Proteomes" id="UP001238096"/>
    </source>
</evidence>
<dbReference type="PANTHER" id="PTHR40076:SF1">
    <property type="entry name" value="MEMBRANE PROTEIN"/>
    <property type="match status" value="1"/>
</dbReference>
<keyword evidence="1" id="KW-1133">Transmembrane helix</keyword>
<evidence type="ECO:0000313" key="2">
    <source>
        <dbReference type="EMBL" id="WMB27911.1"/>
    </source>
</evidence>
<name>A0ABY9LIG9_9STRE</name>
<dbReference type="InterPro" id="IPR010380">
    <property type="entry name" value="DUF975"/>
</dbReference>
<keyword evidence="3" id="KW-1185">Reference proteome</keyword>
<keyword evidence="1" id="KW-0472">Membrane</keyword>
<dbReference type="EMBL" id="CP110509">
    <property type="protein sequence ID" value="WMB27911.1"/>
    <property type="molecule type" value="Genomic_DNA"/>
</dbReference>
<feature type="transmembrane region" description="Helical" evidence="1">
    <location>
        <begin position="184"/>
        <end position="208"/>
    </location>
</feature>